<dbReference type="GeneID" id="35295398"/>
<evidence type="ECO:0000256" key="1">
    <source>
        <dbReference type="ARBA" id="ARBA00022679"/>
    </source>
</evidence>
<keyword evidence="5" id="KW-0670">Pyruvate</keyword>
<dbReference type="GO" id="GO:0004792">
    <property type="term" value="F:thiosulfate-cyanide sulfurtransferase activity"/>
    <property type="evidence" value="ECO:0007669"/>
    <property type="project" value="InterPro"/>
</dbReference>
<feature type="domain" description="Rhodanese" evidence="4">
    <location>
        <begin position="15"/>
        <end position="129"/>
    </location>
</feature>
<dbReference type="InterPro" id="IPR001307">
    <property type="entry name" value="Thiosulphate_STrfase_CS"/>
</dbReference>
<dbReference type="AlphaFoldDB" id="A0A1W7ABB7"/>
<keyword evidence="2" id="KW-0677">Repeat</keyword>
<dbReference type="Pfam" id="PF00581">
    <property type="entry name" value="Rhodanese"/>
    <property type="match status" value="2"/>
</dbReference>
<name>A0A1W7ABB7_9STAP</name>
<dbReference type="KEGG" id="mcak:MCCS_12720"/>
<dbReference type="InterPro" id="IPR001763">
    <property type="entry name" value="Rhodanese-like_dom"/>
</dbReference>
<dbReference type="SUPFAM" id="SSF52821">
    <property type="entry name" value="Rhodanese/Cell cycle control phosphatase"/>
    <property type="match status" value="2"/>
</dbReference>
<feature type="domain" description="Rhodanese" evidence="4">
    <location>
        <begin position="173"/>
        <end position="275"/>
    </location>
</feature>
<evidence type="ECO:0000256" key="2">
    <source>
        <dbReference type="ARBA" id="ARBA00022737"/>
    </source>
</evidence>
<keyword evidence="1 3" id="KW-0808">Transferase</keyword>
<dbReference type="Proteomes" id="UP000194154">
    <property type="component" value="Chromosome"/>
</dbReference>
<dbReference type="CDD" id="cd01449">
    <property type="entry name" value="TST_Repeat_2"/>
    <property type="match status" value="1"/>
</dbReference>
<sequence length="278" mass="31362">MKIWIDEQEALDLYTSDQAVIFDCRGIMDNDSQSLEQYKQQHIDGSIFSYPMLTGDNSMSSGRHPLPDLNEFYSFVSMHAQDKTIIAIDNKDSFFGTRFLYLCHLVGLDCYIIDGGYENLIAFTQYFTSENTFSSVNNINMTDEIYKSDKNIDFNESIFIDIESVLNNDELRILIDARAAERYKGLFEPIDAIAGHIPGAINIPYDHLFTDGYIKDEAALVELFQATADKSVTVYCGSGLSATPIYAALKSLDRDVALYAGSFSEWISFYPDKIETGD</sequence>
<dbReference type="PROSITE" id="PS50206">
    <property type="entry name" value="RHODANESE_3"/>
    <property type="match status" value="2"/>
</dbReference>
<dbReference type="OrthoDB" id="9770030at2"/>
<keyword evidence="6" id="KW-1185">Reference proteome</keyword>
<evidence type="ECO:0000313" key="6">
    <source>
        <dbReference type="Proteomes" id="UP000194154"/>
    </source>
</evidence>
<dbReference type="PROSITE" id="PS00683">
    <property type="entry name" value="RHODANESE_2"/>
    <property type="match status" value="1"/>
</dbReference>
<dbReference type="PANTHER" id="PTHR11364:SF27">
    <property type="entry name" value="SULFURTRANSFERASE"/>
    <property type="match status" value="1"/>
</dbReference>
<evidence type="ECO:0000256" key="3">
    <source>
        <dbReference type="RuleBase" id="RU000507"/>
    </source>
</evidence>
<protein>
    <recommendedName>
        <fullName evidence="3">Sulfurtransferase</fullName>
    </recommendedName>
</protein>
<dbReference type="SMART" id="SM00450">
    <property type="entry name" value="RHOD"/>
    <property type="match status" value="2"/>
</dbReference>
<proteinExistence type="predicted"/>
<dbReference type="STRING" id="1855823.MCCS_12720"/>
<evidence type="ECO:0000313" key="5">
    <source>
        <dbReference type="EMBL" id="ARQ06917.1"/>
    </source>
</evidence>
<dbReference type="EMBL" id="CP021059">
    <property type="protein sequence ID" value="ARQ06917.1"/>
    <property type="molecule type" value="Genomic_DNA"/>
</dbReference>
<dbReference type="Gene3D" id="3.40.250.10">
    <property type="entry name" value="Rhodanese-like domain"/>
    <property type="match status" value="2"/>
</dbReference>
<accession>A0A1W7ABB7</accession>
<dbReference type="InterPro" id="IPR036873">
    <property type="entry name" value="Rhodanese-like_dom_sf"/>
</dbReference>
<dbReference type="InterPro" id="IPR045078">
    <property type="entry name" value="TST/MPST-like"/>
</dbReference>
<organism evidence="5 6">
    <name type="scientific">Macrococcoides canis</name>
    <dbReference type="NCBI Taxonomy" id="1855823"/>
    <lineage>
        <taxon>Bacteria</taxon>
        <taxon>Bacillati</taxon>
        <taxon>Bacillota</taxon>
        <taxon>Bacilli</taxon>
        <taxon>Bacillales</taxon>
        <taxon>Staphylococcaceae</taxon>
        <taxon>Macrococcoides</taxon>
    </lineage>
</organism>
<gene>
    <name evidence="5" type="primary">sseA</name>
    <name evidence="5" type="ORF">MCCS_12720</name>
</gene>
<reference evidence="5 6" key="1">
    <citation type="journal article" date="2017" name="Int. J. Syst. Evol. Microbiol.">
        <title>Macrococcus canis sp. nov., a skin bacterium associated with infections in dogs.</title>
        <authorList>
            <person name="Gobeli Brawand S."/>
            <person name="Cotting K."/>
            <person name="Gomez-Sanz E."/>
            <person name="Collaud A."/>
            <person name="Thomann A."/>
            <person name="Brodard I."/>
            <person name="Rodriguez-Campos S."/>
            <person name="Strauss C."/>
            <person name="Perreten V."/>
        </authorList>
    </citation>
    <scope>NUCLEOTIDE SEQUENCE [LARGE SCALE GENOMIC DNA]</scope>
    <source>
        <strain evidence="5 6">KM45013</strain>
    </source>
</reference>
<evidence type="ECO:0000259" key="4">
    <source>
        <dbReference type="PROSITE" id="PS50206"/>
    </source>
</evidence>
<dbReference type="RefSeq" id="WP_086042555.1">
    <property type="nucleotide sequence ID" value="NZ_CBCRZA010000002.1"/>
</dbReference>
<dbReference type="PANTHER" id="PTHR11364">
    <property type="entry name" value="THIOSULFATE SULFERTANSFERASE"/>
    <property type="match status" value="1"/>
</dbReference>